<dbReference type="Proteomes" id="UP000000763">
    <property type="component" value="Chromosome 2"/>
</dbReference>
<gene>
    <name evidence="2" type="ORF">OJ1079_F11.18</name>
    <name evidence="3" type="ORF">OJ1767_D02.33</name>
</gene>
<organism evidence="3 4">
    <name type="scientific">Oryza sativa subsp. japonica</name>
    <name type="common">Rice</name>
    <dbReference type="NCBI Taxonomy" id="39947"/>
    <lineage>
        <taxon>Eukaryota</taxon>
        <taxon>Viridiplantae</taxon>
        <taxon>Streptophyta</taxon>
        <taxon>Embryophyta</taxon>
        <taxon>Tracheophyta</taxon>
        <taxon>Spermatophyta</taxon>
        <taxon>Magnoliopsida</taxon>
        <taxon>Liliopsida</taxon>
        <taxon>Poales</taxon>
        <taxon>Poaceae</taxon>
        <taxon>BOP clade</taxon>
        <taxon>Oryzoideae</taxon>
        <taxon>Oryzeae</taxon>
        <taxon>Oryzinae</taxon>
        <taxon>Oryza</taxon>
        <taxon>Oryza sativa</taxon>
    </lineage>
</organism>
<sequence length="160" mass="17039">MGSLGEADGKKENEEEDVGMNYIGAERSGTAGSGSISPELVGEVGAGVRAWTRGRRGVWGWGAGKAEKVGGARVAWLSPARGGGRRLGKGLTGGPHLSAPEGDRGRRPGLREEKGKRTGPIWEGAREEEEMGRQPIWGKEGEKRKKEKNFQGLNIACAQF</sequence>
<dbReference type="EMBL" id="AP004125">
    <property type="protein sequence ID" value="BAD16945.1"/>
    <property type="molecule type" value="Genomic_DNA"/>
</dbReference>
<feature type="compositionally biased region" description="Basic and acidic residues" evidence="1">
    <location>
        <begin position="101"/>
        <end position="116"/>
    </location>
</feature>
<feature type="region of interest" description="Disordered" evidence="1">
    <location>
        <begin position="79"/>
        <end position="145"/>
    </location>
</feature>
<dbReference type="EMBL" id="AP004080">
    <property type="protein sequence ID" value="BAD16910.1"/>
    <property type="molecule type" value="Genomic_DNA"/>
</dbReference>
<feature type="region of interest" description="Disordered" evidence="1">
    <location>
        <begin position="1"/>
        <end position="38"/>
    </location>
</feature>
<protein>
    <submittedName>
        <fullName evidence="3">Uncharacterized protein</fullName>
    </submittedName>
</protein>
<reference evidence="2" key="1">
    <citation type="submission" date="2001-08" db="EMBL/GenBank/DDBJ databases">
        <title>Oryza sativa nipponbare(GA3) genomic DNA, chromosome 2, BAC clone:OJ1079_F11.</title>
        <authorList>
            <person name="Sasaki T."/>
            <person name="Matsumoto T."/>
            <person name="Yamamoto K."/>
        </authorList>
    </citation>
    <scope>NUCLEOTIDE SEQUENCE</scope>
</reference>
<reference evidence="4" key="4">
    <citation type="journal article" date="2008" name="Nucleic Acids Res.">
        <title>The rice annotation project database (RAP-DB): 2008 update.</title>
        <authorList>
            <consortium name="The rice annotation project (RAP)"/>
        </authorList>
    </citation>
    <scope>GENOME REANNOTATION</scope>
    <source>
        <strain evidence="4">cv. Nipponbare</strain>
    </source>
</reference>
<evidence type="ECO:0000313" key="2">
    <source>
        <dbReference type="EMBL" id="BAD16910.1"/>
    </source>
</evidence>
<reference evidence="3" key="2">
    <citation type="submission" date="2001-08" db="EMBL/GenBank/DDBJ databases">
        <title>Oryza sativa nipponbare(GA3) genomic DNA, chromosome 2, BAC clone:OJ1767_D02.</title>
        <authorList>
            <person name="Sasaki T."/>
            <person name="Matsumoto T."/>
            <person name="Yamamoto K."/>
        </authorList>
    </citation>
    <scope>NUCLEOTIDE SEQUENCE</scope>
</reference>
<evidence type="ECO:0000313" key="3">
    <source>
        <dbReference type="EMBL" id="BAD16945.1"/>
    </source>
</evidence>
<evidence type="ECO:0000256" key="1">
    <source>
        <dbReference type="SAM" id="MobiDB-lite"/>
    </source>
</evidence>
<accession>Q6ZGI7</accession>
<evidence type="ECO:0000313" key="4">
    <source>
        <dbReference type="Proteomes" id="UP000000763"/>
    </source>
</evidence>
<dbReference type="AlphaFoldDB" id="Q6ZGI7"/>
<reference evidence="4" key="3">
    <citation type="journal article" date="2005" name="Nature">
        <title>The map-based sequence of the rice genome.</title>
        <authorList>
            <consortium name="International rice genome sequencing project (IRGSP)"/>
            <person name="Matsumoto T."/>
            <person name="Wu J."/>
            <person name="Kanamori H."/>
            <person name="Katayose Y."/>
            <person name="Fujisawa M."/>
            <person name="Namiki N."/>
            <person name="Mizuno H."/>
            <person name="Yamamoto K."/>
            <person name="Antonio B.A."/>
            <person name="Baba T."/>
            <person name="Sakata K."/>
            <person name="Nagamura Y."/>
            <person name="Aoki H."/>
            <person name="Arikawa K."/>
            <person name="Arita K."/>
            <person name="Bito T."/>
            <person name="Chiden Y."/>
            <person name="Fujitsuka N."/>
            <person name="Fukunaka R."/>
            <person name="Hamada M."/>
            <person name="Harada C."/>
            <person name="Hayashi A."/>
            <person name="Hijishita S."/>
            <person name="Honda M."/>
            <person name="Hosokawa S."/>
            <person name="Ichikawa Y."/>
            <person name="Idonuma A."/>
            <person name="Iijima M."/>
            <person name="Ikeda M."/>
            <person name="Ikeno M."/>
            <person name="Ito K."/>
            <person name="Ito S."/>
            <person name="Ito T."/>
            <person name="Ito Y."/>
            <person name="Ito Y."/>
            <person name="Iwabuchi A."/>
            <person name="Kamiya K."/>
            <person name="Karasawa W."/>
            <person name="Kurita K."/>
            <person name="Katagiri S."/>
            <person name="Kikuta A."/>
            <person name="Kobayashi H."/>
            <person name="Kobayashi N."/>
            <person name="Machita K."/>
            <person name="Maehara T."/>
            <person name="Masukawa M."/>
            <person name="Mizubayashi T."/>
            <person name="Mukai Y."/>
            <person name="Nagasaki H."/>
            <person name="Nagata Y."/>
            <person name="Naito S."/>
            <person name="Nakashima M."/>
            <person name="Nakama Y."/>
            <person name="Nakamichi Y."/>
            <person name="Nakamura M."/>
            <person name="Meguro A."/>
            <person name="Negishi M."/>
            <person name="Ohta I."/>
            <person name="Ohta T."/>
            <person name="Okamoto M."/>
            <person name="Ono N."/>
            <person name="Saji S."/>
            <person name="Sakaguchi M."/>
            <person name="Sakai K."/>
            <person name="Shibata M."/>
            <person name="Shimokawa T."/>
            <person name="Song J."/>
            <person name="Takazaki Y."/>
            <person name="Terasawa K."/>
            <person name="Tsugane M."/>
            <person name="Tsuji K."/>
            <person name="Ueda S."/>
            <person name="Waki K."/>
            <person name="Yamagata H."/>
            <person name="Yamamoto M."/>
            <person name="Yamamoto S."/>
            <person name="Yamane H."/>
            <person name="Yoshiki S."/>
            <person name="Yoshihara R."/>
            <person name="Yukawa K."/>
            <person name="Zhong H."/>
            <person name="Yano M."/>
            <person name="Yuan Q."/>
            <person name="Ouyang S."/>
            <person name="Liu J."/>
            <person name="Jones K.M."/>
            <person name="Gansberger K."/>
            <person name="Moffat K."/>
            <person name="Hill J."/>
            <person name="Bera J."/>
            <person name="Fadrosh D."/>
            <person name="Jin S."/>
            <person name="Johri S."/>
            <person name="Kim M."/>
            <person name="Overton L."/>
            <person name="Reardon M."/>
            <person name="Tsitrin T."/>
            <person name="Vuong H."/>
            <person name="Weaver B."/>
            <person name="Ciecko A."/>
            <person name="Tallon L."/>
            <person name="Jackson J."/>
            <person name="Pai G."/>
            <person name="Aken S.V."/>
            <person name="Utterback T."/>
            <person name="Reidmuller S."/>
            <person name="Feldblyum T."/>
            <person name="Hsiao J."/>
            <person name="Zismann V."/>
            <person name="Iobst S."/>
            <person name="de Vazeille A.R."/>
            <person name="Buell C.R."/>
            <person name="Ying K."/>
            <person name="Li Y."/>
            <person name="Lu T."/>
            <person name="Huang Y."/>
            <person name="Zhao Q."/>
            <person name="Feng Q."/>
            <person name="Zhang L."/>
            <person name="Zhu J."/>
            <person name="Weng Q."/>
            <person name="Mu J."/>
            <person name="Lu Y."/>
            <person name="Fan D."/>
            <person name="Liu Y."/>
            <person name="Guan J."/>
            <person name="Zhang Y."/>
            <person name="Yu S."/>
            <person name="Liu X."/>
            <person name="Zhang Y."/>
            <person name="Hong G."/>
            <person name="Han B."/>
            <person name="Choisne N."/>
            <person name="Demange N."/>
            <person name="Orjeda G."/>
            <person name="Samain S."/>
            <person name="Cattolico L."/>
            <person name="Pelletier E."/>
            <person name="Couloux A."/>
            <person name="Segurens B."/>
            <person name="Wincker P."/>
            <person name="D'Hont A."/>
            <person name="Scarpelli C."/>
            <person name="Weissenbach J."/>
            <person name="Salanoubat M."/>
            <person name="Quetier F."/>
            <person name="Yu Y."/>
            <person name="Kim H.R."/>
            <person name="Rambo T."/>
            <person name="Currie J."/>
            <person name="Collura K."/>
            <person name="Luo M."/>
            <person name="Yang T."/>
            <person name="Ammiraju J.S.S."/>
            <person name="Engler F."/>
            <person name="Soderlund C."/>
            <person name="Wing R.A."/>
            <person name="Palmer L.E."/>
            <person name="de la Bastide M."/>
            <person name="Spiegel L."/>
            <person name="Nascimento L."/>
            <person name="Zutavern T."/>
            <person name="O'Shaughnessy A."/>
            <person name="Dike S."/>
            <person name="Dedhia N."/>
            <person name="Preston R."/>
            <person name="Balija V."/>
            <person name="McCombie W.R."/>
            <person name="Chow T."/>
            <person name="Chen H."/>
            <person name="Chung M."/>
            <person name="Chen C."/>
            <person name="Shaw J."/>
            <person name="Wu H."/>
            <person name="Hsiao K."/>
            <person name="Chao Y."/>
            <person name="Chu M."/>
            <person name="Cheng C."/>
            <person name="Hour A."/>
            <person name="Lee P."/>
            <person name="Lin S."/>
            <person name="Lin Y."/>
            <person name="Liou J."/>
            <person name="Liu S."/>
            <person name="Hsing Y."/>
            <person name="Raghuvanshi S."/>
            <person name="Mohanty A."/>
            <person name="Bharti A.K."/>
            <person name="Gaur A."/>
            <person name="Gupta V."/>
            <person name="Kumar D."/>
            <person name="Ravi V."/>
            <person name="Vij S."/>
            <person name="Kapur A."/>
            <person name="Khurana P."/>
            <person name="Khurana P."/>
            <person name="Khurana J.P."/>
            <person name="Tyagi A.K."/>
            <person name="Gaikwad K."/>
            <person name="Singh A."/>
            <person name="Dalal V."/>
            <person name="Srivastava S."/>
            <person name="Dixit A."/>
            <person name="Pal A.K."/>
            <person name="Ghazi I.A."/>
            <person name="Yadav M."/>
            <person name="Pandit A."/>
            <person name="Bhargava A."/>
            <person name="Sureshbabu K."/>
            <person name="Batra K."/>
            <person name="Sharma T.R."/>
            <person name="Mohapatra T."/>
            <person name="Singh N.K."/>
            <person name="Messing J."/>
            <person name="Nelson A.B."/>
            <person name="Fuks G."/>
            <person name="Kavchok S."/>
            <person name="Keizer G."/>
            <person name="Linton E."/>
            <person name="Llaca V."/>
            <person name="Song R."/>
            <person name="Tanyolac B."/>
            <person name="Young S."/>
            <person name="Ho-Il K."/>
            <person name="Hahn J.H."/>
            <person name="Sangsakoo G."/>
            <person name="Vanavichit A."/>
            <person name="de Mattos Luiz.A.T."/>
            <person name="Zimmer P.D."/>
            <person name="Malone G."/>
            <person name="Dellagostin O."/>
            <person name="de Oliveira A.C."/>
            <person name="Bevan M."/>
            <person name="Bancroft I."/>
            <person name="Minx P."/>
            <person name="Cordum H."/>
            <person name="Wilson R."/>
            <person name="Cheng Z."/>
            <person name="Jin W."/>
            <person name="Jiang J."/>
            <person name="Leong S.A."/>
            <person name="Iwama H."/>
            <person name="Gojobori T."/>
            <person name="Itoh T."/>
            <person name="Niimura Y."/>
            <person name="Fujii Y."/>
            <person name="Habara T."/>
            <person name="Sakai H."/>
            <person name="Sato Y."/>
            <person name="Wilson G."/>
            <person name="Kumar K."/>
            <person name="McCouch S."/>
            <person name="Juretic N."/>
            <person name="Hoen D."/>
            <person name="Wright S."/>
            <person name="Bruskiewich R."/>
            <person name="Bureau T."/>
            <person name="Miyao A."/>
            <person name="Hirochika H."/>
            <person name="Nishikawa T."/>
            <person name="Kadowaki K."/>
            <person name="Sugiura M."/>
            <person name="Burr B."/>
            <person name="Sasaki T."/>
        </authorList>
    </citation>
    <scope>NUCLEOTIDE SEQUENCE [LARGE SCALE GENOMIC DNA]</scope>
    <source>
        <strain evidence="4">cv. Nipponbare</strain>
    </source>
</reference>
<proteinExistence type="predicted"/>
<name>Q6ZGI7_ORYSJ</name>